<protein>
    <submittedName>
        <fullName evidence="1">Uncharacterized protein</fullName>
    </submittedName>
</protein>
<sequence length="71" mass="8042">MLGETWLEGLEIFECLLSSSNRYLASGNSFGSLAFNFRLGESTIKEIIYSTCEAIWIKLQSIDMPEPDEDM</sequence>
<gene>
    <name evidence="1" type="ORF">NQ317_004089</name>
</gene>
<evidence type="ECO:0000313" key="2">
    <source>
        <dbReference type="Proteomes" id="UP001162164"/>
    </source>
</evidence>
<reference evidence="1" key="1">
    <citation type="journal article" date="2023" name="Insect Mol. Biol.">
        <title>Genome sequencing provides insights into the evolution of gene families encoding plant cell wall-degrading enzymes in longhorned beetles.</title>
        <authorList>
            <person name="Shin N.R."/>
            <person name="Okamura Y."/>
            <person name="Kirsch R."/>
            <person name="Pauchet Y."/>
        </authorList>
    </citation>
    <scope>NUCLEOTIDE SEQUENCE</scope>
    <source>
        <strain evidence="1">MMC_N1</strain>
    </source>
</reference>
<comment type="caution">
    <text evidence="1">The sequence shown here is derived from an EMBL/GenBank/DDBJ whole genome shotgun (WGS) entry which is preliminary data.</text>
</comment>
<dbReference type="Proteomes" id="UP001162164">
    <property type="component" value="Unassembled WGS sequence"/>
</dbReference>
<evidence type="ECO:0000313" key="1">
    <source>
        <dbReference type="EMBL" id="KAJ8982002.1"/>
    </source>
</evidence>
<keyword evidence="2" id="KW-1185">Reference proteome</keyword>
<dbReference type="EMBL" id="JAPWTJ010000151">
    <property type="protein sequence ID" value="KAJ8982002.1"/>
    <property type="molecule type" value="Genomic_DNA"/>
</dbReference>
<accession>A0ABQ9JVU0</accession>
<name>A0ABQ9JVU0_9CUCU</name>
<proteinExistence type="predicted"/>
<organism evidence="1 2">
    <name type="scientific">Molorchus minor</name>
    <dbReference type="NCBI Taxonomy" id="1323400"/>
    <lineage>
        <taxon>Eukaryota</taxon>
        <taxon>Metazoa</taxon>
        <taxon>Ecdysozoa</taxon>
        <taxon>Arthropoda</taxon>
        <taxon>Hexapoda</taxon>
        <taxon>Insecta</taxon>
        <taxon>Pterygota</taxon>
        <taxon>Neoptera</taxon>
        <taxon>Endopterygota</taxon>
        <taxon>Coleoptera</taxon>
        <taxon>Polyphaga</taxon>
        <taxon>Cucujiformia</taxon>
        <taxon>Chrysomeloidea</taxon>
        <taxon>Cerambycidae</taxon>
        <taxon>Lamiinae</taxon>
        <taxon>Monochamini</taxon>
        <taxon>Molorchus</taxon>
    </lineage>
</organism>